<evidence type="ECO:0000313" key="2">
    <source>
        <dbReference type="EMBL" id="GAA2001429.1"/>
    </source>
</evidence>
<keyword evidence="1" id="KW-0472">Membrane</keyword>
<feature type="transmembrane region" description="Helical" evidence="1">
    <location>
        <begin position="21"/>
        <end position="40"/>
    </location>
</feature>
<dbReference type="RefSeq" id="WP_344163041.1">
    <property type="nucleotide sequence ID" value="NZ_BAAAPC010000012.1"/>
</dbReference>
<accession>A0ABN2T921</accession>
<evidence type="ECO:0008006" key="4">
    <source>
        <dbReference type="Google" id="ProtNLM"/>
    </source>
</evidence>
<proteinExistence type="predicted"/>
<protein>
    <recommendedName>
        <fullName evidence="4">Integral membrane protein</fullName>
    </recommendedName>
</protein>
<keyword evidence="1" id="KW-0812">Transmembrane</keyword>
<gene>
    <name evidence="2" type="ORF">GCM10009799_30820</name>
</gene>
<feature type="transmembrane region" description="Helical" evidence="1">
    <location>
        <begin position="60"/>
        <end position="79"/>
    </location>
</feature>
<name>A0ABN2T921_9ACTN</name>
<organism evidence="2 3">
    <name type="scientific">Nocardiopsis rhodophaea</name>
    <dbReference type="NCBI Taxonomy" id="280238"/>
    <lineage>
        <taxon>Bacteria</taxon>
        <taxon>Bacillati</taxon>
        <taxon>Actinomycetota</taxon>
        <taxon>Actinomycetes</taxon>
        <taxon>Streptosporangiales</taxon>
        <taxon>Nocardiopsidaceae</taxon>
        <taxon>Nocardiopsis</taxon>
    </lineage>
</organism>
<comment type="caution">
    <text evidence="2">The sequence shown here is derived from an EMBL/GenBank/DDBJ whole genome shotgun (WGS) entry which is preliminary data.</text>
</comment>
<evidence type="ECO:0000313" key="3">
    <source>
        <dbReference type="Proteomes" id="UP001501585"/>
    </source>
</evidence>
<dbReference type="Proteomes" id="UP001501585">
    <property type="component" value="Unassembled WGS sequence"/>
</dbReference>
<reference evidence="2 3" key="1">
    <citation type="journal article" date="2019" name="Int. J. Syst. Evol. Microbiol.">
        <title>The Global Catalogue of Microorganisms (GCM) 10K type strain sequencing project: providing services to taxonomists for standard genome sequencing and annotation.</title>
        <authorList>
            <consortium name="The Broad Institute Genomics Platform"/>
            <consortium name="The Broad Institute Genome Sequencing Center for Infectious Disease"/>
            <person name="Wu L."/>
            <person name="Ma J."/>
        </authorList>
    </citation>
    <scope>NUCLEOTIDE SEQUENCE [LARGE SCALE GENOMIC DNA]</scope>
    <source>
        <strain evidence="2 3">JCM 15313</strain>
    </source>
</reference>
<dbReference type="EMBL" id="BAAAPC010000012">
    <property type="protein sequence ID" value="GAA2001429.1"/>
    <property type="molecule type" value="Genomic_DNA"/>
</dbReference>
<evidence type="ECO:0000256" key="1">
    <source>
        <dbReference type="SAM" id="Phobius"/>
    </source>
</evidence>
<sequence length="193" mass="20417">MSDNPRDSRLRRRAARLARSRWGTALAAAWGFAEAVSWPVLPEVALAGFCVADPRSGPRLSLAAAAGSVAGGLITYTLAERGVVPPSPLTTRRMHDTVAAQTRDEGARAVRHQPLAGIPYKVYAARAGKERVGALSFAQSSARARGTRIVTAGLALTAFGIAARSQRHRYAPYLVATGTGFGAALTLIVRGWR</sequence>
<keyword evidence="3" id="KW-1185">Reference proteome</keyword>
<feature type="transmembrane region" description="Helical" evidence="1">
    <location>
        <begin position="170"/>
        <end position="189"/>
    </location>
</feature>
<keyword evidence="1" id="KW-1133">Transmembrane helix</keyword>